<keyword evidence="1" id="KW-0175">Coiled coil</keyword>
<name>A0AAE8FRA6_CLOPF</name>
<organism evidence="2 3">
    <name type="scientific">Clostridium perfringens</name>
    <dbReference type="NCBI Taxonomy" id="1502"/>
    <lineage>
        <taxon>Bacteria</taxon>
        <taxon>Bacillati</taxon>
        <taxon>Bacillota</taxon>
        <taxon>Clostridia</taxon>
        <taxon>Eubacteriales</taxon>
        <taxon>Clostridiaceae</taxon>
        <taxon>Clostridium</taxon>
    </lineage>
</organism>
<gene>
    <name evidence="2" type="ORF">EHZ11_15665</name>
</gene>
<evidence type="ECO:0000256" key="1">
    <source>
        <dbReference type="SAM" id="Coils"/>
    </source>
</evidence>
<comment type="caution">
    <text evidence="2">The sequence shown here is derived from an EMBL/GenBank/DDBJ whole genome shotgun (WGS) entry which is preliminary data.</text>
</comment>
<evidence type="ECO:0008006" key="4">
    <source>
        <dbReference type="Google" id="ProtNLM"/>
    </source>
</evidence>
<proteinExistence type="predicted"/>
<dbReference type="RefSeq" id="WP_124231122.1">
    <property type="nucleotide sequence ID" value="NZ_CATNZC010000001.1"/>
</dbReference>
<feature type="coiled-coil region" evidence="1">
    <location>
        <begin position="298"/>
        <end position="342"/>
    </location>
</feature>
<sequence length="597" mass="71430">MVTQIKINFYKWKYENYYEIYKSEFIDFISIDSNYLGDICFEFNEYQRITIEIVSDNINNYLEIESYDGEGLIRVNIGEEHIISPGGDSDLGLVPGNYQFNVFINNTGYKGMFRVNPSNLQNIELINMKSFMEKVCEGITYNLYLESQGYTKKDFDNVYFNLEKYKVLKSSYSQIINSLNNILKNPIETINSEYIISEYSKKVDSKSLRWKDKMNGRKCLKSEFFNEKRIKSVTDNYENKIIKYILLELCSLSKEIKDQYEIYYESIKVKVDDLTSRLGTMDDELKKINFLGNVSRRKGEMKRDIVILTNELNKFKEKIEKVENEINDLNRINNNLRRFLDNILFNKLFINNTKIKVTTNFIKRYDYNNIYNIYLDIFKRNNNEKFRQTLTTKKTSLLYELYIFIIVKNIFEELGFEWISGWLKSKLDRYTCDLESGEAIILKKDNYKLEIIYDRFINRVRDIKGRNISEVVSNRERRRPDILINFYENNIFIKSLVIEVKYRKKGNIYNKNIETDVMNQLIAYREFDYYDASSKNNKVSKQRVVEKIIAIFPSNDIKDYYVDETYYFQFIPIKPLEKSVTPLGYEILYKQLEEFVN</sequence>
<reference evidence="2 3" key="1">
    <citation type="submission" date="2018-11" db="EMBL/GenBank/DDBJ databases">
        <title>Draft genome sequences of potential pathogenic Clostridium perfringens from environmental surface water in the North West Province, South Africa.</title>
        <authorList>
            <person name="Fourie J.C.J."/>
            <person name="Sanko T.J."/>
            <person name="Bezuidenhout C."/>
            <person name="Mienie C."/>
            <person name="Adeleke R."/>
        </authorList>
    </citation>
    <scope>NUCLEOTIDE SEQUENCE [LARGE SCALE GENOMIC DNA]</scope>
    <source>
        <strain evidence="2 3">SC4-C13</strain>
    </source>
</reference>
<evidence type="ECO:0000313" key="3">
    <source>
        <dbReference type="Proteomes" id="UP000273641"/>
    </source>
</evidence>
<evidence type="ECO:0000313" key="2">
    <source>
        <dbReference type="EMBL" id="RQN22349.1"/>
    </source>
</evidence>
<dbReference type="EMBL" id="RQNR01000037">
    <property type="protein sequence ID" value="RQN22349.1"/>
    <property type="molecule type" value="Genomic_DNA"/>
</dbReference>
<accession>A0AAE8FRA6</accession>
<protein>
    <recommendedName>
        <fullName evidence="4">DUF2357 domain-containing protein</fullName>
    </recommendedName>
</protein>
<dbReference type="AlphaFoldDB" id="A0AAE8FRA6"/>
<dbReference type="Proteomes" id="UP000273641">
    <property type="component" value="Unassembled WGS sequence"/>
</dbReference>